<dbReference type="Gene3D" id="1.25.10.10">
    <property type="entry name" value="Leucine-rich Repeat Variant"/>
    <property type="match status" value="1"/>
</dbReference>
<dbReference type="InterPro" id="IPR016024">
    <property type="entry name" value="ARM-type_fold"/>
</dbReference>
<name>A0A511T5U8_MYXFU</name>
<evidence type="ECO:0000313" key="4">
    <source>
        <dbReference type="Proteomes" id="UP000183760"/>
    </source>
</evidence>
<evidence type="ECO:0000313" key="3">
    <source>
        <dbReference type="EMBL" id="SEU14015.1"/>
    </source>
</evidence>
<comment type="caution">
    <text evidence="2">The sequence shown here is derived from an EMBL/GenBank/DDBJ whole genome shotgun (WGS) entry which is preliminary data.</text>
</comment>
<evidence type="ECO:0008006" key="6">
    <source>
        <dbReference type="Google" id="ProtNLM"/>
    </source>
</evidence>
<dbReference type="EMBL" id="FOIB01000005">
    <property type="protein sequence ID" value="SEU14015.1"/>
    <property type="molecule type" value="Genomic_DNA"/>
</dbReference>
<protein>
    <recommendedName>
        <fullName evidence="6">TIGR02270 family protein</fullName>
    </recommendedName>
</protein>
<feature type="region of interest" description="Disordered" evidence="1">
    <location>
        <begin position="150"/>
        <end position="169"/>
    </location>
</feature>
<dbReference type="STRING" id="1334629.MFUL124B02_26420"/>
<accession>A0A511T5U8</accession>
<dbReference type="Proteomes" id="UP000183760">
    <property type="component" value="Unassembled WGS sequence"/>
</dbReference>
<dbReference type="OrthoDB" id="5514359at2"/>
<reference evidence="2 5" key="2">
    <citation type="submission" date="2019-07" db="EMBL/GenBank/DDBJ databases">
        <title>Whole genome shotgun sequence of Myxococcus fulvus NBRC 100333.</title>
        <authorList>
            <person name="Hosoyama A."/>
            <person name="Uohara A."/>
            <person name="Ohji S."/>
            <person name="Ichikawa N."/>
        </authorList>
    </citation>
    <scope>NUCLEOTIDE SEQUENCE [LARGE SCALE GENOMIC DNA]</scope>
    <source>
        <strain evidence="2 5">NBRC 100333</strain>
    </source>
</reference>
<dbReference type="SUPFAM" id="SSF48371">
    <property type="entry name" value="ARM repeat"/>
    <property type="match status" value="1"/>
</dbReference>
<evidence type="ECO:0000313" key="2">
    <source>
        <dbReference type="EMBL" id="GEN08983.1"/>
    </source>
</evidence>
<sequence length="662" mass="72240">MTERMGIQTVQALLDEALLGLRAVTDPALPIRQAEEQLALALREAYEAHAARARFTARREHIRAMATNLHAAARLLAQVPTADPGGLAELALLQQAMKAAIGALGEPFSTGADARPLPPKVRAEPLRASLREPRLLEPVREVLLPAIPLPELPEPEAPPPAPPAAPPPVTTLAQLDALLAKAHARLAAFEAEEDDDEDTAPEEDEARVAATDAEALPLHFGNPKAEEDVLFGHARTCLEDLGMFGLMRRARPLTPWTNGERTERRLVRRVDAIVACGPPILPRLVKLLEERPEPDPELTWANVFLFGSLAGDDALDQALRIIRTVELSEPRMAEAVTDALSLAPHPGIERAVRPWLDAELPARRAAGLRILARRGALSVSDVERGLEDPEVEVIRAASQALGATQGPVPHRALEQALRHEDEEVVRAALESALLRRSEQGLERARALVLKGQGAFADAAIFLAMSADASGADDLRAALDSGDVPAVLRALGWFGDLSFMEVLLEHLAMDAPDTKVAALDALQRLTGASLTEEIPSPEYARDALPFQRPFTPPTPVLDLTDRAIVWADWWAKHGRHARKGTRYRFGHAWSPKVSLWELEAPESLPAVRRWVHVELAVRTGGAVPLDRSDFVVRQLAQLEAWRVHVESGSRRSPADGWTTRYAR</sequence>
<dbReference type="RefSeq" id="WP_143097201.1">
    <property type="nucleotide sequence ID" value="NZ_BJXR01000031.1"/>
</dbReference>
<dbReference type="EMBL" id="BJXR01000031">
    <property type="protein sequence ID" value="GEN08983.1"/>
    <property type="molecule type" value="Genomic_DNA"/>
</dbReference>
<reference evidence="3 4" key="1">
    <citation type="submission" date="2016-10" db="EMBL/GenBank/DDBJ databases">
        <authorList>
            <person name="Varghese N."/>
            <person name="Submissions S."/>
        </authorList>
    </citation>
    <scope>NUCLEOTIDE SEQUENCE [LARGE SCALE GENOMIC DNA]</scope>
    <source>
        <strain evidence="3 4">DSM 16525</strain>
    </source>
</reference>
<dbReference type="AlphaFoldDB" id="A0A511T5U8"/>
<dbReference type="Proteomes" id="UP000321514">
    <property type="component" value="Unassembled WGS sequence"/>
</dbReference>
<dbReference type="InterPro" id="IPR011989">
    <property type="entry name" value="ARM-like"/>
</dbReference>
<evidence type="ECO:0000313" key="5">
    <source>
        <dbReference type="Proteomes" id="UP000321514"/>
    </source>
</evidence>
<keyword evidence="4" id="KW-1185">Reference proteome</keyword>
<evidence type="ECO:0000256" key="1">
    <source>
        <dbReference type="SAM" id="MobiDB-lite"/>
    </source>
</evidence>
<organism evidence="2 5">
    <name type="scientific">Myxococcus fulvus</name>
    <dbReference type="NCBI Taxonomy" id="33"/>
    <lineage>
        <taxon>Bacteria</taxon>
        <taxon>Pseudomonadati</taxon>
        <taxon>Myxococcota</taxon>
        <taxon>Myxococcia</taxon>
        <taxon>Myxococcales</taxon>
        <taxon>Cystobacterineae</taxon>
        <taxon>Myxococcaceae</taxon>
        <taxon>Myxococcus</taxon>
    </lineage>
</organism>
<gene>
    <name evidence="2" type="ORF">MFU01_40200</name>
    <name evidence="3" type="ORF">SAMN05443572_105240</name>
</gene>
<proteinExistence type="predicted"/>